<evidence type="ECO:0000256" key="6">
    <source>
        <dbReference type="ARBA" id="ARBA00023306"/>
    </source>
</evidence>
<dbReference type="PROSITE" id="PS00380">
    <property type="entry name" value="RHODANESE_1"/>
    <property type="match status" value="1"/>
</dbReference>
<name>A0A9P7K6I5_9AGAR</name>
<evidence type="ECO:0000256" key="7">
    <source>
        <dbReference type="SAM" id="MobiDB-lite"/>
    </source>
</evidence>
<dbReference type="GO" id="GO:0051301">
    <property type="term" value="P:cell division"/>
    <property type="evidence" value="ECO:0007669"/>
    <property type="project" value="UniProtKB-KW"/>
</dbReference>
<dbReference type="Proteomes" id="UP000775547">
    <property type="component" value="Unassembled WGS sequence"/>
</dbReference>
<evidence type="ECO:0000256" key="2">
    <source>
        <dbReference type="ARBA" id="ARBA00013064"/>
    </source>
</evidence>
<dbReference type="PROSITE" id="PS50206">
    <property type="entry name" value="RHODANESE_3"/>
    <property type="match status" value="1"/>
</dbReference>
<keyword evidence="3" id="KW-0132">Cell division</keyword>
<keyword evidence="10" id="KW-1185">Reference proteome</keyword>
<dbReference type="OrthoDB" id="26523at2759"/>
<evidence type="ECO:0000256" key="1">
    <source>
        <dbReference type="ARBA" id="ARBA00011065"/>
    </source>
</evidence>
<dbReference type="GO" id="GO:0110032">
    <property type="term" value="P:positive regulation of G2/MI transition of meiotic cell cycle"/>
    <property type="evidence" value="ECO:0007669"/>
    <property type="project" value="TreeGrafter"/>
</dbReference>
<evidence type="ECO:0000313" key="10">
    <source>
        <dbReference type="Proteomes" id="UP000775547"/>
    </source>
</evidence>
<gene>
    <name evidence="9" type="ORF">DXG03_000548</name>
</gene>
<dbReference type="GO" id="GO:0010971">
    <property type="term" value="P:positive regulation of G2/M transition of mitotic cell cycle"/>
    <property type="evidence" value="ECO:0007669"/>
    <property type="project" value="TreeGrafter"/>
</dbReference>
<reference evidence="9" key="1">
    <citation type="submission" date="2020-07" db="EMBL/GenBank/DDBJ databases">
        <authorList>
            <person name="Nieuwenhuis M."/>
            <person name="Van De Peppel L.J.J."/>
        </authorList>
    </citation>
    <scope>NUCLEOTIDE SEQUENCE</scope>
    <source>
        <strain evidence="9">AP01</strain>
        <tissue evidence="9">Mycelium</tissue>
    </source>
</reference>
<dbReference type="InterPro" id="IPR000751">
    <property type="entry name" value="MPI_Phosphatase"/>
</dbReference>
<dbReference type="SUPFAM" id="SSF52821">
    <property type="entry name" value="Rhodanese/Cell cycle control phosphatase"/>
    <property type="match status" value="1"/>
</dbReference>
<dbReference type="AlphaFoldDB" id="A0A9P7K6I5"/>
<feature type="region of interest" description="Disordered" evidence="7">
    <location>
        <begin position="334"/>
        <end position="353"/>
    </location>
</feature>
<dbReference type="EC" id="3.1.3.48" evidence="2"/>
<keyword evidence="4" id="KW-0378">Hydrolase</keyword>
<feature type="region of interest" description="Disordered" evidence="7">
    <location>
        <begin position="136"/>
        <end position="185"/>
    </location>
</feature>
<reference evidence="9" key="2">
    <citation type="submission" date="2021-10" db="EMBL/GenBank/DDBJ databases">
        <title>Phylogenomics reveals ancestral predisposition of the termite-cultivated fungus Termitomyces towards a domesticated lifestyle.</title>
        <authorList>
            <person name="Auxier B."/>
            <person name="Grum-Grzhimaylo A."/>
            <person name="Cardenas M.E."/>
            <person name="Lodge J.D."/>
            <person name="Laessoe T."/>
            <person name="Pedersen O."/>
            <person name="Smith M.E."/>
            <person name="Kuyper T.W."/>
            <person name="Franco-Molano E.A."/>
            <person name="Baroni T.J."/>
            <person name="Aanen D.K."/>
        </authorList>
    </citation>
    <scope>NUCLEOTIDE SEQUENCE</scope>
    <source>
        <strain evidence="9">AP01</strain>
        <tissue evidence="9">Mycelium</tissue>
    </source>
</reference>
<feature type="region of interest" description="Disordered" evidence="7">
    <location>
        <begin position="242"/>
        <end position="293"/>
    </location>
</feature>
<accession>A0A9P7K6I5</accession>
<dbReference type="GO" id="GO:0005634">
    <property type="term" value="C:nucleus"/>
    <property type="evidence" value="ECO:0007669"/>
    <property type="project" value="TreeGrafter"/>
</dbReference>
<evidence type="ECO:0000256" key="4">
    <source>
        <dbReference type="ARBA" id="ARBA00022801"/>
    </source>
</evidence>
<proteinExistence type="inferred from homology"/>
<evidence type="ECO:0000259" key="8">
    <source>
        <dbReference type="PROSITE" id="PS50206"/>
    </source>
</evidence>
<comment type="similarity">
    <text evidence="1">Belongs to the MPI phosphatase family.</text>
</comment>
<dbReference type="GO" id="GO:0004792">
    <property type="term" value="F:thiosulfate-cyanide sulfurtransferase activity"/>
    <property type="evidence" value="ECO:0007669"/>
    <property type="project" value="InterPro"/>
</dbReference>
<dbReference type="GO" id="GO:0004725">
    <property type="term" value="F:protein tyrosine phosphatase activity"/>
    <property type="evidence" value="ECO:0007669"/>
    <property type="project" value="UniProtKB-EC"/>
</dbReference>
<organism evidence="9 10">
    <name type="scientific">Asterophora parasitica</name>
    <dbReference type="NCBI Taxonomy" id="117018"/>
    <lineage>
        <taxon>Eukaryota</taxon>
        <taxon>Fungi</taxon>
        <taxon>Dikarya</taxon>
        <taxon>Basidiomycota</taxon>
        <taxon>Agaricomycotina</taxon>
        <taxon>Agaricomycetes</taxon>
        <taxon>Agaricomycetidae</taxon>
        <taxon>Agaricales</taxon>
        <taxon>Tricholomatineae</taxon>
        <taxon>Lyophyllaceae</taxon>
        <taxon>Asterophora</taxon>
    </lineage>
</organism>
<dbReference type="InterPro" id="IPR001763">
    <property type="entry name" value="Rhodanese-like_dom"/>
</dbReference>
<feature type="compositionally biased region" description="Polar residues" evidence="7">
    <location>
        <begin position="149"/>
        <end position="165"/>
    </location>
</feature>
<evidence type="ECO:0000256" key="5">
    <source>
        <dbReference type="ARBA" id="ARBA00022912"/>
    </source>
</evidence>
<keyword evidence="6" id="KW-0131">Cell cycle</keyword>
<dbReference type="GO" id="GO:0005737">
    <property type="term" value="C:cytoplasm"/>
    <property type="evidence" value="ECO:0007669"/>
    <property type="project" value="TreeGrafter"/>
</dbReference>
<dbReference type="Pfam" id="PF00581">
    <property type="entry name" value="Rhodanese"/>
    <property type="match status" value="1"/>
</dbReference>
<feature type="domain" description="Rhodanese" evidence="8">
    <location>
        <begin position="431"/>
        <end position="501"/>
    </location>
</feature>
<comment type="caution">
    <text evidence="9">The sequence shown here is derived from an EMBL/GenBank/DDBJ whole genome shotgun (WGS) entry which is preliminary data.</text>
</comment>
<keyword evidence="5" id="KW-0904">Protein phosphatase</keyword>
<dbReference type="PANTHER" id="PTHR10828:SF17">
    <property type="entry name" value="PROTEIN-TYROSINE-PHOSPHATASE"/>
    <property type="match status" value="1"/>
</dbReference>
<dbReference type="GO" id="GO:0000086">
    <property type="term" value="P:G2/M transition of mitotic cell cycle"/>
    <property type="evidence" value="ECO:0007669"/>
    <property type="project" value="TreeGrafter"/>
</dbReference>
<dbReference type="InterPro" id="IPR001307">
    <property type="entry name" value="Thiosulphate_STrfase_CS"/>
</dbReference>
<dbReference type="PANTHER" id="PTHR10828">
    <property type="entry name" value="M-PHASE INDUCER PHOSPHATASE DUAL SPECIFICITY PHOSPHATASE CDC25"/>
    <property type="match status" value="1"/>
</dbReference>
<evidence type="ECO:0000256" key="3">
    <source>
        <dbReference type="ARBA" id="ARBA00022618"/>
    </source>
</evidence>
<dbReference type="InterPro" id="IPR036873">
    <property type="entry name" value="Rhodanese-like_dom_sf"/>
</dbReference>
<evidence type="ECO:0000313" key="9">
    <source>
        <dbReference type="EMBL" id="KAG5640211.1"/>
    </source>
</evidence>
<dbReference type="EMBL" id="JABCKV010001012">
    <property type="protein sequence ID" value="KAG5640211.1"/>
    <property type="molecule type" value="Genomic_DNA"/>
</dbReference>
<protein>
    <recommendedName>
        <fullName evidence="2">protein-tyrosine-phosphatase</fullName>
        <ecNumber evidence="2">3.1.3.48</ecNumber>
    </recommendedName>
</protein>
<sequence>MDISPAPAPKARPRAFTSAARLFGNDLSNGDLSNGLTPSSVAANGSTGFKKTQRAALPTEWFMTVRVPEPPLQEPLDDAMDVDTQSFSADQQNAAVYSFSPTLASAAPTITGFTNLFFDASPQLKKRSSLSSEALRSFEVDSPSAREPSPSQSKLERNSLLSKPTLQGLGAPNQDQLHPNGVAPPRRAFSALIPQSNFLEGLSEFSPTPASAAPTVTGFTNIFFDTSPQLKKRRSLSSEALRSFEVDSPSPLEPSPSQSKLERISKPTIQGLGAPSSSFTKKPRRPALSAMLSPSDAVPQSAYPIQDTLHVAPPRRAFSALIPQSNFLEGLSADSSSSFDLNDSPAQAYSKRQQVKTLRRCDGTEDFRRAATTTTMSPSSSRLMTATGLPGFGDNEALGKILPCHRVREDGLMRINAHTLNDLLDGKYSSQIVDFHVIDCRFDYEYAGGHIPGAVNINTTSGVEELLLGPSLTKPRPSTSGDSVTKTILVFHCEFSAKRAPTL</sequence>
<dbReference type="PRINTS" id="PR00716">
    <property type="entry name" value="MPIPHPHTASE"/>
</dbReference>
<feature type="compositionally biased region" description="Polar residues" evidence="7">
    <location>
        <begin position="334"/>
        <end position="352"/>
    </location>
</feature>
<dbReference type="Gene3D" id="3.40.250.10">
    <property type="entry name" value="Rhodanese-like domain"/>
    <property type="match status" value="1"/>
</dbReference>